<dbReference type="GO" id="GO:0046100">
    <property type="term" value="P:hypoxanthine metabolic process"/>
    <property type="evidence" value="ECO:0007669"/>
    <property type="project" value="TreeGrafter"/>
</dbReference>
<evidence type="ECO:0000256" key="13">
    <source>
        <dbReference type="RuleBase" id="RU364099"/>
    </source>
</evidence>
<reference evidence="16" key="1">
    <citation type="journal article" date="2013" name="Nature">
        <title>Pan genome of the phytoplankton Emiliania underpins its global distribution.</title>
        <authorList>
            <person name="Read B.A."/>
            <person name="Kegel J."/>
            <person name="Klute M.J."/>
            <person name="Kuo A."/>
            <person name="Lefebvre S.C."/>
            <person name="Maumus F."/>
            <person name="Mayer C."/>
            <person name="Miller J."/>
            <person name="Monier A."/>
            <person name="Salamov A."/>
            <person name="Young J."/>
            <person name="Aguilar M."/>
            <person name="Claverie J.M."/>
            <person name="Frickenhaus S."/>
            <person name="Gonzalez K."/>
            <person name="Herman E.K."/>
            <person name="Lin Y.C."/>
            <person name="Napier J."/>
            <person name="Ogata H."/>
            <person name="Sarno A.F."/>
            <person name="Shmutz J."/>
            <person name="Schroeder D."/>
            <person name="de Vargas C."/>
            <person name="Verret F."/>
            <person name="von Dassow P."/>
            <person name="Valentin K."/>
            <person name="Van de Peer Y."/>
            <person name="Wheeler G."/>
            <person name="Dacks J.B."/>
            <person name="Delwiche C.F."/>
            <person name="Dyhrman S.T."/>
            <person name="Glockner G."/>
            <person name="John U."/>
            <person name="Richards T."/>
            <person name="Worden A.Z."/>
            <person name="Zhang X."/>
            <person name="Grigoriev I.V."/>
            <person name="Allen A.E."/>
            <person name="Bidle K."/>
            <person name="Borodovsky M."/>
            <person name="Bowler C."/>
            <person name="Brownlee C."/>
            <person name="Cock J.M."/>
            <person name="Elias M."/>
            <person name="Gladyshev V.N."/>
            <person name="Groth M."/>
            <person name="Guda C."/>
            <person name="Hadaegh A."/>
            <person name="Iglesias-Rodriguez M.D."/>
            <person name="Jenkins J."/>
            <person name="Jones B.M."/>
            <person name="Lawson T."/>
            <person name="Leese F."/>
            <person name="Lindquist E."/>
            <person name="Lobanov A."/>
            <person name="Lomsadze A."/>
            <person name="Malik S.B."/>
            <person name="Marsh M.E."/>
            <person name="Mackinder L."/>
            <person name="Mock T."/>
            <person name="Mueller-Roeber B."/>
            <person name="Pagarete A."/>
            <person name="Parker M."/>
            <person name="Probert I."/>
            <person name="Quesneville H."/>
            <person name="Raines C."/>
            <person name="Rensing S.A."/>
            <person name="Riano-Pachon D.M."/>
            <person name="Richier S."/>
            <person name="Rokitta S."/>
            <person name="Shiraiwa Y."/>
            <person name="Soanes D.M."/>
            <person name="van der Giezen M."/>
            <person name="Wahlund T.M."/>
            <person name="Williams B."/>
            <person name="Wilson W."/>
            <person name="Wolfe G."/>
            <person name="Wurch L.L."/>
        </authorList>
    </citation>
    <scope>NUCLEOTIDE SEQUENCE</scope>
</reference>
<dbReference type="GO" id="GO:0032263">
    <property type="term" value="P:GMP salvage"/>
    <property type="evidence" value="ECO:0007669"/>
    <property type="project" value="TreeGrafter"/>
</dbReference>
<dbReference type="AlphaFoldDB" id="A0A0D3HZE3"/>
<keyword evidence="8 13" id="KW-0808">Transferase</keyword>
<evidence type="ECO:0000256" key="8">
    <source>
        <dbReference type="ARBA" id="ARBA00022679"/>
    </source>
</evidence>
<evidence type="ECO:0000256" key="11">
    <source>
        <dbReference type="ARBA" id="ARBA00022741"/>
    </source>
</evidence>
<dbReference type="PANTHER" id="PTHR43340">
    <property type="entry name" value="HYPOXANTHINE-GUANINE PHOSPHORIBOSYLTRANSFERASE"/>
    <property type="match status" value="1"/>
</dbReference>
<dbReference type="InterPro" id="IPR050408">
    <property type="entry name" value="HGPRT"/>
</dbReference>
<proteinExistence type="inferred from homology"/>
<keyword evidence="7 13" id="KW-0328">Glycosyltransferase</keyword>
<dbReference type="InterPro" id="IPR029057">
    <property type="entry name" value="PRTase-like"/>
</dbReference>
<evidence type="ECO:0000256" key="5">
    <source>
        <dbReference type="ARBA" id="ARBA00011895"/>
    </source>
</evidence>
<dbReference type="Proteomes" id="UP000013827">
    <property type="component" value="Unassembled WGS sequence"/>
</dbReference>
<keyword evidence="16" id="KW-1185">Reference proteome</keyword>
<evidence type="ECO:0000256" key="6">
    <source>
        <dbReference type="ARBA" id="ARBA00022490"/>
    </source>
</evidence>
<keyword evidence="10 13" id="KW-0660">Purine salvage</keyword>
<dbReference type="CDD" id="cd06223">
    <property type="entry name" value="PRTases_typeI"/>
    <property type="match status" value="1"/>
</dbReference>
<comment type="catalytic activity">
    <reaction evidence="13">
        <text>IMP + diphosphate = hypoxanthine + 5-phospho-alpha-D-ribose 1-diphosphate</text>
        <dbReference type="Rhea" id="RHEA:17973"/>
        <dbReference type="ChEBI" id="CHEBI:17368"/>
        <dbReference type="ChEBI" id="CHEBI:33019"/>
        <dbReference type="ChEBI" id="CHEBI:58017"/>
        <dbReference type="ChEBI" id="CHEBI:58053"/>
        <dbReference type="EC" id="2.4.2.8"/>
    </reaction>
</comment>
<evidence type="ECO:0000256" key="4">
    <source>
        <dbReference type="ARBA" id="ARBA00008391"/>
    </source>
</evidence>
<comment type="cofactor">
    <cofactor evidence="1 13">
        <name>Mg(2+)</name>
        <dbReference type="ChEBI" id="CHEBI:18420"/>
    </cofactor>
</comment>
<evidence type="ECO:0000256" key="2">
    <source>
        <dbReference type="ARBA" id="ARBA00004496"/>
    </source>
</evidence>
<dbReference type="HOGENOM" id="CLU_073615_0_0_1"/>
<dbReference type="InterPro" id="IPR000836">
    <property type="entry name" value="PRTase_dom"/>
</dbReference>
<comment type="similarity">
    <text evidence="4 13">Belongs to the purine/pyrimidine phosphoribosyltransferase family.</text>
</comment>
<keyword evidence="11 13" id="KW-0547">Nucleotide-binding</keyword>
<dbReference type="Pfam" id="PF00156">
    <property type="entry name" value="Pribosyltran"/>
    <property type="match status" value="1"/>
</dbReference>
<evidence type="ECO:0000256" key="3">
    <source>
        <dbReference type="ARBA" id="ARBA00004669"/>
    </source>
</evidence>
<accession>A0A0D3HZE3</accession>
<dbReference type="GO" id="GO:0000287">
    <property type="term" value="F:magnesium ion binding"/>
    <property type="evidence" value="ECO:0007669"/>
    <property type="project" value="TreeGrafter"/>
</dbReference>
<evidence type="ECO:0000256" key="7">
    <source>
        <dbReference type="ARBA" id="ARBA00022676"/>
    </source>
</evidence>
<dbReference type="PANTHER" id="PTHR43340:SF1">
    <property type="entry name" value="HYPOXANTHINE PHOSPHORIBOSYLTRANSFERASE"/>
    <property type="match status" value="1"/>
</dbReference>
<evidence type="ECO:0000256" key="1">
    <source>
        <dbReference type="ARBA" id="ARBA00001946"/>
    </source>
</evidence>
<evidence type="ECO:0000256" key="9">
    <source>
        <dbReference type="ARBA" id="ARBA00022723"/>
    </source>
</evidence>
<dbReference type="OMA" id="VIFMEDI"/>
<feature type="domain" description="Phosphoribosyltransferase" evidence="14">
    <location>
        <begin position="32"/>
        <end position="179"/>
    </location>
</feature>
<dbReference type="UniPathway" id="UPA00591">
    <property type="reaction ID" value="UER00648"/>
</dbReference>
<dbReference type="Gene3D" id="3.40.50.2020">
    <property type="match status" value="1"/>
</dbReference>
<dbReference type="KEGG" id="ehx:EMIHUDRAFT_428604"/>
<dbReference type="InterPro" id="IPR005904">
    <property type="entry name" value="Hxn_phspho_trans"/>
</dbReference>
<evidence type="ECO:0000256" key="12">
    <source>
        <dbReference type="ARBA" id="ARBA00022842"/>
    </source>
</evidence>
<comment type="pathway">
    <text evidence="3 13">Purine metabolism; IMP biosynthesis via salvage pathway; IMP from hypoxanthine: step 1/1.</text>
</comment>
<keyword evidence="12 13" id="KW-0460">Magnesium</keyword>
<keyword evidence="9 13" id="KW-0479">Metal-binding</keyword>
<evidence type="ECO:0000313" key="15">
    <source>
        <dbReference type="EnsemblProtists" id="EOD04378"/>
    </source>
</evidence>
<evidence type="ECO:0000256" key="10">
    <source>
        <dbReference type="ARBA" id="ARBA00022726"/>
    </source>
</evidence>
<dbReference type="STRING" id="2903.R1B493"/>
<dbReference type="GO" id="GO:0032264">
    <property type="term" value="P:IMP salvage"/>
    <property type="evidence" value="ECO:0007669"/>
    <property type="project" value="TreeGrafter"/>
</dbReference>
<dbReference type="PaxDb" id="2903-EOD04378"/>
<protein>
    <recommendedName>
        <fullName evidence="5 13">Hypoxanthine phosphoribosyltransferase</fullName>
        <ecNumber evidence="5 13">2.4.2.8</ecNumber>
    </recommendedName>
</protein>
<keyword evidence="6 13" id="KW-0963">Cytoplasm</keyword>
<dbReference type="NCBIfam" id="TIGR01203">
    <property type="entry name" value="HGPRTase"/>
    <property type="match status" value="1"/>
</dbReference>
<dbReference type="SUPFAM" id="SSF53271">
    <property type="entry name" value="PRTase-like"/>
    <property type="match status" value="1"/>
</dbReference>
<evidence type="ECO:0000313" key="16">
    <source>
        <dbReference type="Proteomes" id="UP000013827"/>
    </source>
</evidence>
<dbReference type="GO" id="GO:0004422">
    <property type="term" value="F:hypoxanthine phosphoribosyltransferase activity"/>
    <property type="evidence" value="ECO:0007669"/>
    <property type="project" value="InterPro"/>
</dbReference>
<comment type="subcellular location">
    <subcellularLocation>
        <location evidence="2 13">Cytoplasm</location>
    </subcellularLocation>
</comment>
<dbReference type="EnsemblProtists" id="EOD04378">
    <property type="protein sequence ID" value="EOD04378"/>
    <property type="gene ID" value="EMIHUDRAFT_428604"/>
</dbReference>
<dbReference type="eggNOG" id="KOG3367">
    <property type="taxonomic scope" value="Eukaryota"/>
</dbReference>
<dbReference type="GO" id="GO:0006178">
    <property type="term" value="P:guanine salvage"/>
    <property type="evidence" value="ECO:0007669"/>
    <property type="project" value="TreeGrafter"/>
</dbReference>
<sequence>MCKLSEERPDSPLAKPWPDPAVIDRVLFSRVEIAAACQRLAGQINALYAGVTEGTFTVVGLLTGCFMFYSDLVRNLTVPHTADFIACSSYGLDTVSAGNVQIKKDTNTSLAGKHVLLVDEMCDSGQTMASLVQLMRDRGALSVRSCVMFDKPARRASDLSPDLVGLVCPDEFVVGYGMDWANRFRSLPDVCVVRREAYAGK</sequence>
<dbReference type="GO" id="GO:0000166">
    <property type="term" value="F:nucleotide binding"/>
    <property type="evidence" value="ECO:0007669"/>
    <property type="project" value="UniProtKB-KW"/>
</dbReference>
<dbReference type="GeneID" id="17250504"/>
<name>A0A0D3HZE3_EMIH1</name>
<reference evidence="15" key="2">
    <citation type="submission" date="2024-10" db="UniProtKB">
        <authorList>
            <consortium name="EnsemblProtists"/>
        </authorList>
    </citation>
    <scope>IDENTIFICATION</scope>
</reference>
<dbReference type="EC" id="2.4.2.8" evidence="5 13"/>
<dbReference type="GO" id="GO:0005829">
    <property type="term" value="C:cytosol"/>
    <property type="evidence" value="ECO:0007669"/>
    <property type="project" value="TreeGrafter"/>
</dbReference>
<evidence type="ECO:0000259" key="14">
    <source>
        <dbReference type="Pfam" id="PF00156"/>
    </source>
</evidence>
<dbReference type="GO" id="GO:0006166">
    <property type="term" value="P:purine ribonucleoside salvage"/>
    <property type="evidence" value="ECO:0007669"/>
    <property type="project" value="UniProtKB-KW"/>
</dbReference>
<dbReference type="RefSeq" id="XP_005756807.1">
    <property type="nucleotide sequence ID" value="XM_005756750.1"/>
</dbReference>
<organism evidence="15 16">
    <name type="scientific">Emiliania huxleyi (strain CCMP1516)</name>
    <dbReference type="NCBI Taxonomy" id="280463"/>
    <lineage>
        <taxon>Eukaryota</taxon>
        <taxon>Haptista</taxon>
        <taxon>Haptophyta</taxon>
        <taxon>Prymnesiophyceae</taxon>
        <taxon>Isochrysidales</taxon>
        <taxon>Noelaerhabdaceae</taxon>
        <taxon>Emiliania</taxon>
    </lineage>
</organism>